<organism evidence="2 3">
    <name type="scientific">Patiria miniata</name>
    <name type="common">Bat star</name>
    <name type="synonym">Asterina miniata</name>
    <dbReference type="NCBI Taxonomy" id="46514"/>
    <lineage>
        <taxon>Eukaryota</taxon>
        <taxon>Metazoa</taxon>
        <taxon>Echinodermata</taxon>
        <taxon>Eleutherozoa</taxon>
        <taxon>Asterozoa</taxon>
        <taxon>Asteroidea</taxon>
        <taxon>Valvatacea</taxon>
        <taxon>Valvatida</taxon>
        <taxon>Asterinidae</taxon>
        <taxon>Patiria</taxon>
    </lineage>
</organism>
<dbReference type="InterPro" id="IPR040676">
    <property type="entry name" value="DUF5641"/>
</dbReference>
<feature type="domain" description="Integrase catalytic" evidence="1">
    <location>
        <begin position="233"/>
        <end position="420"/>
    </location>
</feature>
<dbReference type="Gene3D" id="1.10.340.70">
    <property type="match status" value="1"/>
</dbReference>
<dbReference type="PANTHER" id="PTHR47331">
    <property type="entry name" value="PHD-TYPE DOMAIN-CONTAINING PROTEIN"/>
    <property type="match status" value="1"/>
</dbReference>
<dbReference type="InterPro" id="IPR001584">
    <property type="entry name" value="Integrase_cat-core"/>
</dbReference>
<dbReference type="EnsemblMetazoa" id="XM_038207228.1">
    <property type="protein sequence ID" value="XP_038063156.1"/>
    <property type="gene ID" value="LOC119733862"/>
</dbReference>
<dbReference type="RefSeq" id="XP_038063156.1">
    <property type="nucleotide sequence ID" value="XM_038207228.1"/>
</dbReference>
<dbReference type="Pfam" id="PF17921">
    <property type="entry name" value="Integrase_H2C2"/>
    <property type="match status" value="1"/>
</dbReference>
<dbReference type="Pfam" id="PF18701">
    <property type="entry name" value="DUF5641"/>
    <property type="match status" value="1"/>
</dbReference>
<dbReference type="OrthoDB" id="8046937at2759"/>
<name>A0A914AHZ0_PATMI</name>
<protein>
    <recommendedName>
        <fullName evidence="1">Integrase catalytic domain-containing protein</fullName>
    </recommendedName>
</protein>
<dbReference type="OMA" id="LSCNAFM"/>
<dbReference type="GeneID" id="119733862"/>
<dbReference type="PANTHER" id="PTHR47331:SF1">
    <property type="entry name" value="GAG-LIKE PROTEIN"/>
    <property type="match status" value="1"/>
</dbReference>
<dbReference type="GO" id="GO:0003676">
    <property type="term" value="F:nucleic acid binding"/>
    <property type="evidence" value="ECO:0007669"/>
    <property type="project" value="InterPro"/>
</dbReference>
<dbReference type="Gene3D" id="3.30.420.10">
    <property type="entry name" value="Ribonuclease H-like superfamily/Ribonuclease H"/>
    <property type="match status" value="1"/>
</dbReference>
<dbReference type="PROSITE" id="PS50994">
    <property type="entry name" value="INTEGRASE"/>
    <property type="match status" value="1"/>
</dbReference>
<sequence length="535" mass="61114">MIRKELEIEVYDTYFWTDSILVLRYINSRTTRFKTFVANRLGATEEGSLLVAKIQKIVESQPESQKAEQTPQGGLTLKELQAAEKKILQHVQSQAYADEIRALAQSTEDDGGSRQKIKGVTKTSSIYRVDQVINGELLRVGGRLSRASLPVDAKHPIILPKASHVSTLIIRRFHETSGHCGRNHVLASLQQKYWISGANSAIRKVVGKCVMCRRSRAKFMEQKMADLPADRIKPDEPPFTRVGMDCFGPLEVKRGRSVLKRYGVIFTCVSSRAVHLEKADSLDTDSCTDAMRRFIARRGNVTEMRSDNGTNLVVAERELRTEINKWNQAQLNNALLQRNIQWTFNPPGGSHHGGVWERQIRTVRKLLFSLMKQQTLTDESLHTLLCEVESIINSRPLTRVSDDVNDLEALTPNHLLLLKSTPHSPQLPPVVNQETDVYARRRWRQVQYLSDVFWRRWVKEYLPQLQERHKWVRPQPNVGVGDLVLVVDTSVPRNLWPLGRVVRTMPDVRSVEVKTNTNVYRRPITELCLLLEADP</sequence>
<proteinExistence type="predicted"/>
<reference evidence="2" key="1">
    <citation type="submission" date="2022-11" db="UniProtKB">
        <authorList>
            <consortium name="EnsemblMetazoa"/>
        </authorList>
    </citation>
    <scope>IDENTIFICATION</scope>
</reference>
<evidence type="ECO:0000259" key="1">
    <source>
        <dbReference type="PROSITE" id="PS50994"/>
    </source>
</evidence>
<dbReference type="Proteomes" id="UP000887568">
    <property type="component" value="Unplaced"/>
</dbReference>
<dbReference type="GO" id="GO:0015074">
    <property type="term" value="P:DNA integration"/>
    <property type="evidence" value="ECO:0007669"/>
    <property type="project" value="InterPro"/>
</dbReference>
<dbReference type="InterPro" id="IPR041588">
    <property type="entry name" value="Integrase_H2C2"/>
</dbReference>
<dbReference type="InterPro" id="IPR012337">
    <property type="entry name" value="RNaseH-like_sf"/>
</dbReference>
<dbReference type="AlphaFoldDB" id="A0A914AHZ0"/>
<accession>A0A914AHZ0</accession>
<dbReference type="InterPro" id="IPR036397">
    <property type="entry name" value="RNaseH_sf"/>
</dbReference>
<keyword evidence="3" id="KW-1185">Reference proteome</keyword>
<dbReference type="SUPFAM" id="SSF53098">
    <property type="entry name" value="Ribonuclease H-like"/>
    <property type="match status" value="1"/>
</dbReference>
<evidence type="ECO:0000313" key="3">
    <source>
        <dbReference type="Proteomes" id="UP000887568"/>
    </source>
</evidence>
<evidence type="ECO:0000313" key="2">
    <source>
        <dbReference type="EnsemblMetazoa" id="XP_038063156.1"/>
    </source>
</evidence>